<reference evidence="1 2" key="1">
    <citation type="submission" date="2019-07" db="EMBL/GenBank/DDBJ databases">
        <title>Whole genome shotgun sequence of Acinetobacter johnsonii NBRC 102197.</title>
        <authorList>
            <person name="Hosoyama A."/>
            <person name="Uohara A."/>
            <person name="Ohji S."/>
            <person name="Ichikawa N."/>
        </authorList>
    </citation>
    <scope>NUCLEOTIDE SEQUENCE [LARGE SCALE GENOMIC DNA]</scope>
    <source>
        <strain evidence="1 2">NBRC 102197</strain>
    </source>
</reference>
<accession>A0AAV3W788</accession>
<dbReference type="AlphaFoldDB" id="A0AAV3W788"/>
<comment type="caution">
    <text evidence="1">The sequence shown here is derived from an EMBL/GenBank/DDBJ whole genome shotgun (WGS) entry which is preliminary data.</text>
</comment>
<dbReference type="Proteomes" id="UP000321274">
    <property type="component" value="Unassembled WGS sequence"/>
</dbReference>
<organism evidence="1 2">
    <name type="scientific">Acinetobacter johnsonii</name>
    <dbReference type="NCBI Taxonomy" id="40214"/>
    <lineage>
        <taxon>Bacteria</taxon>
        <taxon>Pseudomonadati</taxon>
        <taxon>Pseudomonadota</taxon>
        <taxon>Gammaproteobacteria</taxon>
        <taxon>Moraxellales</taxon>
        <taxon>Moraxellaceae</taxon>
        <taxon>Acinetobacter</taxon>
    </lineage>
</organism>
<gene>
    <name evidence="1" type="ORF">AJO04nite_00830</name>
</gene>
<proteinExistence type="predicted"/>
<evidence type="ECO:0000313" key="2">
    <source>
        <dbReference type="Proteomes" id="UP000321274"/>
    </source>
</evidence>
<dbReference type="EMBL" id="BJUJ01000001">
    <property type="protein sequence ID" value="GEK42825.1"/>
    <property type="molecule type" value="Genomic_DNA"/>
</dbReference>
<sequence>MYSYVMFSEHQLKQYYKKAFSASEQIRYCGIFRQWVEVKHQNRNDTVTEKVFYFQNNRQGFLFTNSLKARERFPDLKNLKVNDPICFQFSPKYKDEMDRYILTDFKKQAN</sequence>
<protein>
    <submittedName>
        <fullName evidence="1">Uncharacterized protein</fullName>
    </submittedName>
</protein>
<name>A0AAV3W788_ACIJO</name>
<evidence type="ECO:0000313" key="1">
    <source>
        <dbReference type="EMBL" id="GEK42825.1"/>
    </source>
</evidence>
<dbReference type="RefSeq" id="WP_228254561.1">
    <property type="nucleotide sequence ID" value="NZ_BJUJ01000001.1"/>
</dbReference>